<dbReference type="Pfam" id="PF07238">
    <property type="entry name" value="PilZ"/>
    <property type="match status" value="1"/>
</dbReference>
<sequence length="171" mass="19869">MFMFGKKKKPTTKSMLRAQPGVQQKRSAFRMPVEFEVFYELDGRKGRRSALANDLSAGGLRLVTDEDLIKGSLLHLDIQLPADFLDEMTVDKEVFKQTPFGLRPEMVRERPPGFDPMRLRSKALAPFYDLAMQKFAYGMAFVDTPPPVQEELQRFIHLWQLNFLRTRRNDD</sequence>
<feature type="compositionally biased region" description="Basic residues" evidence="1">
    <location>
        <begin position="1"/>
        <end position="11"/>
    </location>
</feature>
<proteinExistence type="predicted"/>
<gene>
    <name evidence="3" type="ORF">CARN1_1397</name>
</gene>
<feature type="domain" description="PilZ" evidence="2">
    <location>
        <begin position="24"/>
        <end position="94"/>
    </location>
</feature>
<name>E6PFZ3_9ZZZZ</name>
<reference evidence="3" key="1">
    <citation type="submission" date="2009-10" db="EMBL/GenBank/DDBJ databases">
        <title>Diversity of trophic interactions inside an arsenic-rich microbial ecosystem.</title>
        <authorList>
            <person name="Bertin P.N."/>
            <person name="Heinrich-Salmeron A."/>
            <person name="Pelletier E."/>
            <person name="Goulhen-Chollet F."/>
            <person name="Arsene-Ploetze F."/>
            <person name="Gallien S."/>
            <person name="Calteau A."/>
            <person name="Vallenet D."/>
            <person name="Casiot C."/>
            <person name="Chane-Woon-Ming B."/>
            <person name="Giloteaux L."/>
            <person name="Barakat M."/>
            <person name="Bonnefoy V."/>
            <person name="Bruneel O."/>
            <person name="Chandler M."/>
            <person name="Cleiss J."/>
            <person name="Duran R."/>
            <person name="Elbaz-Poulichet F."/>
            <person name="Fonknechten N."/>
            <person name="Lauga B."/>
            <person name="Mornico D."/>
            <person name="Ortet P."/>
            <person name="Schaeffer C."/>
            <person name="Siguier P."/>
            <person name="Alexander Thil Smith A."/>
            <person name="Van Dorsselaer A."/>
            <person name="Weissenbach J."/>
            <person name="Medigue C."/>
            <person name="Le Paslier D."/>
        </authorList>
    </citation>
    <scope>NUCLEOTIDE SEQUENCE</scope>
</reference>
<dbReference type="EMBL" id="CABL01000008">
    <property type="protein sequence ID" value="CBH75380.1"/>
    <property type="molecule type" value="Genomic_DNA"/>
</dbReference>
<evidence type="ECO:0000313" key="3">
    <source>
        <dbReference type="EMBL" id="CBH75380.1"/>
    </source>
</evidence>
<organism evidence="3">
    <name type="scientific">mine drainage metagenome</name>
    <dbReference type="NCBI Taxonomy" id="410659"/>
    <lineage>
        <taxon>unclassified sequences</taxon>
        <taxon>metagenomes</taxon>
        <taxon>ecological metagenomes</taxon>
    </lineage>
</organism>
<feature type="region of interest" description="Disordered" evidence="1">
    <location>
        <begin position="1"/>
        <end position="23"/>
    </location>
</feature>
<accession>E6PFZ3</accession>
<comment type="caution">
    <text evidence="3">The sequence shown here is derived from an EMBL/GenBank/DDBJ whole genome shotgun (WGS) entry which is preliminary data.</text>
</comment>
<dbReference type="Gene3D" id="2.40.10.220">
    <property type="entry name" value="predicted glycosyltransferase like domains"/>
    <property type="match status" value="1"/>
</dbReference>
<dbReference type="GO" id="GO:0035438">
    <property type="term" value="F:cyclic-di-GMP binding"/>
    <property type="evidence" value="ECO:0007669"/>
    <property type="project" value="InterPro"/>
</dbReference>
<dbReference type="AlphaFoldDB" id="E6PFZ3"/>
<evidence type="ECO:0000259" key="2">
    <source>
        <dbReference type="Pfam" id="PF07238"/>
    </source>
</evidence>
<dbReference type="InterPro" id="IPR009875">
    <property type="entry name" value="PilZ_domain"/>
</dbReference>
<protein>
    <recommendedName>
        <fullName evidence="2">PilZ domain-containing protein</fullName>
    </recommendedName>
</protein>
<evidence type="ECO:0000256" key="1">
    <source>
        <dbReference type="SAM" id="MobiDB-lite"/>
    </source>
</evidence>